<dbReference type="Proteomes" id="UP000267448">
    <property type="component" value="Unassembled WGS sequence"/>
</dbReference>
<dbReference type="InterPro" id="IPR007434">
    <property type="entry name" value="FemAB-like"/>
</dbReference>
<dbReference type="RefSeq" id="WP_126519834.1">
    <property type="nucleotide sequence ID" value="NZ_RXNU01000003.1"/>
</dbReference>
<organism evidence="1 2">
    <name type="scientific">Shewanella canadensis</name>
    <dbReference type="NCBI Taxonomy" id="271096"/>
    <lineage>
        <taxon>Bacteria</taxon>
        <taxon>Pseudomonadati</taxon>
        <taxon>Pseudomonadota</taxon>
        <taxon>Gammaproteobacteria</taxon>
        <taxon>Alteromonadales</taxon>
        <taxon>Shewanellaceae</taxon>
        <taxon>Shewanella</taxon>
    </lineage>
</organism>
<dbReference type="OrthoDB" id="9776898at2"/>
<dbReference type="Pfam" id="PF04339">
    <property type="entry name" value="FemAB_like"/>
    <property type="match status" value="1"/>
</dbReference>
<dbReference type="PANTHER" id="PTHR47017:SF1">
    <property type="entry name" value="ACYL-COA"/>
    <property type="match status" value="1"/>
</dbReference>
<name>A0A3S0J7Y7_9GAMM</name>
<evidence type="ECO:0000313" key="2">
    <source>
        <dbReference type="Proteomes" id="UP000267448"/>
    </source>
</evidence>
<evidence type="ECO:0000313" key="1">
    <source>
        <dbReference type="EMBL" id="RTR39829.1"/>
    </source>
</evidence>
<gene>
    <name evidence="1" type="ORF">EKG38_07190</name>
</gene>
<protein>
    <submittedName>
        <fullName evidence="1">N-acetyltransferase</fullName>
    </submittedName>
</protein>
<keyword evidence="2" id="KW-1185">Reference proteome</keyword>
<dbReference type="PANTHER" id="PTHR47017">
    <property type="entry name" value="ACYL-COA"/>
    <property type="match status" value="1"/>
</dbReference>
<keyword evidence="1" id="KW-0808">Transferase</keyword>
<comment type="caution">
    <text evidence="1">The sequence shown here is derived from an EMBL/GenBank/DDBJ whole genome shotgun (WGS) entry which is preliminary data.</text>
</comment>
<reference evidence="1 2" key="1">
    <citation type="submission" date="2018-12" db="EMBL/GenBank/DDBJ databases">
        <authorList>
            <person name="Yu L."/>
        </authorList>
    </citation>
    <scope>NUCLEOTIDE SEQUENCE [LARGE SCALE GENOMIC DNA]</scope>
    <source>
        <strain evidence="1 2">HAW-EB2</strain>
    </source>
</reference>
<dbReference type="GO" id="GO:0016740">
    <property type="term" value="F:transferase activity"/>
    <property type="evidence" value="ECO:0007669"/>
    <property type="project" value="UniProtKB-KW"/>
</dbReference>
<dbReference type="SUPFAM" id="SSF55729">
    <property type="entry name" value="Acyl-CoA N-acyltransferases (Nat)"/>
    <property type="match status" value="1"/>
</dbReference>
<accession>A0A3S0J7Y7</accession>
<dbReference type="InterPro" id="IPR016181">
    <property type="entry name" value="Acyl_CoA_acyltransferase"/>
</dbReference>
<dbReference type="Gene3D" id="3.40.630.30">
    <property type="match status" value="1"/>
</dbReference>
<proteinExistence type="predicted"/>
<dbReference type="EMBL" id="RXNU01000003">
    <property type="protein sequence ID" value="RTR39829.1"/>
    <property type="molecule type" value="Genomic_DNA"/>
</dbReference>
<sequence length="398" mass="46070">MENQEFRIEFADEIASIPAEEWNLLMSEKGKACCPFNRHEYLSALETSGAASPKTGWTPMHLTVFMDEKRIAVMPLYSKMHSYGEYVFDWAWAQAYERNQVQYYPKLLSAIPFTPVTGARLGISQALETTQVEAVWSNIVNALNQRLEKDGFSGWHCLFLPRQQSARLAKRQALMRTGTQFHWLNRGYTSFEDFLSRMSARKRKNIRKERDKISQYELKFTFIDACNITDAQWQSFYLCYQMTYAKRSGHYGYLNLSFFKTLGRTMADSVKLLIVEESNQDVATANLVVASALYFKSATHLYGRYWGALQDYDALHYEACYYTGIEYCIKHGLAVFDAGAQGEHKLARGFEPMITYSNHEISHPAFREAIEAFTEQETEQIRRYMKDAVKLLPFKGED</sequence>
<dbReference type="AlphaFoldDB" id="A0A3S0J7Y7"/>